<reference evidence="1 2" key="1">
    <citation type="journal article" date="2016" name="Mol. Biol. Evol.">
        <title>Comparative Genomics of Early-Diverging Mushroom-Forming Fungi Provides Insights into the Origins of Lignocellulose Decay Capabilities.</title>
        <authorList>
            <person name="Nagy L.G."/>
            <person name="Riley R."/>
            <person name="Tritt A."/>
            <person name="Adam C."/>
            <person name="Daum C."/>
            <person name="Floudas D."/>
            <person name="Sun H."/>
            <person name="Yadav J.S."/>
            <person name="Pangilinan J."/>
            <person name="Larsson K.H."/>
            <person name="Matsuura K."/>
            <person name="Barry K."/>
            <person name="Labutti K."/>
            <person name="Kuo R."/>
            <person name="Ohm R.A."/>
            <person name="Bhattacharya S.S."/>
            <person name="Shirouzu T."/>
            <person name="Yoshinaga Y."/>
            <person name="Martin F.M."/>
            <person name="Grigoriev I.V."/>
            <person name="Hibbett D.S."/>
        </authorList>
    </citation>
    <scope>NUCLEOTIDE SEQUENCE [LARGE SCALE GENOMIC DNA]</scope>
    <source>
        <strain evidence="1 2">HHB12029</strain>
    </source>
</reference>
<dbReference type="AlphaFoldDB" id="A0A165I6G7"/>
<sequence length="163" mass="17419">MTNITLTIAFVAIALGSSALIAGALIYSRRAMVPGPAGTLSSLEDARMTPRSECECGGDVTAAVHVQPPVTGPPTSRWSADSLRRVDLPDEAELFVLPIKRTLGMHGRAKSTIPHWDRSSGICTTYLSRSCTNYGEGIMVSTETVQTVETISIIEDVKITTEP</sequence>
<proteinExistence type="predicted"/>
<protein>
    <submittedName>
        <fullName evidence="1">Uncharacterized protein</fullName>
    </submittedName>
</protein>
<gene>
    <name evidence="1" type="ORF">EXIGLDRAFT_692125</name>
</gene>
<dbReference type="Proteomes" id="UP000077266">
    <property type="component" value="Unassembled WGS sequence"/>
</dbReference>
<evidence type="ECO:0000313" key="1">
    <source>
        <dbReference type="EMBL" id="KZV92967.1"/>
    </source>
</evidence>
<organism evidence="1 2">
    <name type="scientific">Exidia glandulosa HHB12029</name>
    <dbReference type="NCBI Taxonomy" id="1314781"/>
    <lineage>
        <taxon>Eukaryota</taxon>
        <taxon>Fungi</taxon>
        <taxon>Dikarya</taxon>
        <taxon>Basidiomycota</taxon>
        <taxon>Agaricomycotina</taxon>
        <taxon>Agaricomycetes</taxon>
        <taxon>Auriculariales</taxon>
        <taxon>Exidiaceae</taxon>
        <taxon>Exidia</taxon>
    </lineage>
</organism>
<name>A0A165I6G7_EXIGL</name>
<evidence type="ECO:0000313" key="2">
    <source>
        <dbReference type="Proteomes" id="UP000077266"/>
    </source>
</evidence>
<dbReference type="InParanoid" id="A0A165I6G7"/>
<accession>A0A165I6G7</accession>
<keyword evidence="2" id="KW-1185">Reference proteome</keyword>
<dbReference type="EMBL" id="KV425998">
    <property type="protein sequence ID" value="KZV92967.1"/>
    <property type="molecule type" value="Genomic_DNA"/>
</dbReference>